<evidence type="ECO:0000259" key="1">
    <source>
        <dbReference type="PROSITE" id="PS50878"/>
    </source>
</evidence>
<dbReference type="NCBIfam" id="TIGR04416">
    <property type="entry name" value="group_II_RT_mat"/>
    <property type="match status" value="1"/>
</dbReference>
<evidence type="ECO:0000313" key="3">
    <source>
        <dbReference type="Proteomes" id="UP000190626"/>
    </source>
</evidence>
<dbReference type="InterPro" id="IPR051083">
    <property type="entry name" value="GrpII_Intron_Splice-Mob/Def"/>
</dbReference>
<sequence>MSTFAQLSYGEKRFETQTRLARRAIENKNFSRLHQLLRWNVLIDLSIIKVLRNSGSKTPGMDGKTRKDYVTDRQKMELREKVKGILRHYTSSPVRRIYIPKPHKPHEKRPLGIPNIADRAAQDVVRSILEPIYESKQHPHSYGFRLFRCAHHAIERIRWLIGQQKYEWIVEMDIKGFFDAVNHDVLINILSKHIHDKKLLKVIRHMLEAGLVYDGEFHETSLGVPQGGIVSPLLGNIYLTELDNFISGLYECHNQWRRSKAPIPCFIIRYADDAVILCKSKEDAETLKEMITLFLRESLQLELSAEKTLISQVDKGFDFLGFNIRRWRRQNMRKVLVKPSRKAIQKFKQTLSRDSKMLLSLPGIEVIKGLNAKIRGFAEYFRRGNSKEVFRYVDHYLWWLVLHRLTQRTGKSRSYVAKTHLFRYNMDTNHPQYRKYISRNFGFKDENNDGVHMLDRLQYYKIEYPNKCSQKHPYVKEDREQLVSNRKLNELIRMHQKRFLHRLFGRDNWFSFRTDVVKRQRAVVQGVRRN</sequence>
<dbReference type="Proteomes" id="UP000190626">
    <property type="component" value="Unassembled WGS sequence"/>
</dbReference>
<dbReference type="GO" id="GO:0003964">
    <property type="term" value="F:RNA-directed DNA polymerase activity"/>
    <property type="evidence" value="ECO:0007669"/>
    <property type="project" value="UniProtKB-KW"/>
</dbReference>
<keyword evidence="2" id="KW-0548">Nucleotidyltransferase</keyword>
<keyword evidence="3" id="KW-1185">Reference proteome</keyword>
<dbReference type="SUPFAM" id="SSF56672">
    <property type="entry name" value="DNA/RNA polymerases"/>
    <property type="match status" value="1"/>
</dbReference>
<protein>
    <submittedName>
        <fullName evidence="2">Group II intron reverse transcriptase/maturase</fullName>
    </submittedName>
</protein>
<feature type="domain" description="Reverse transcriptase" evidence="1">
    <location>
        <begin position="80"/>
        <end position="324"/>
    </location>
</feature>
<reference evidence="3" key="1">
    <citation type="submission" date="2016-07" db="EMBL/GenBank/DDBJ databases">
        <authorList>
            <person name="Florea S."/>
            <person name="Webb J.S."/>
            <person name="Jaromczyk J."/>
            <person name="Schardl C.L."/>
        </authorList>
    </citation>
    <scope>NUCLEOTIDE SEQUENCE [LARGE SCALE GENOMIC DNA]</scope>
    <source>
        <strain evidence="3">CY1</strain>
    </source>
</reference>
<dbReference type="OrthoDB" id="9793236at2"/>
<dbReference type="EMBL" id="MBTG01000050">
    <property type="protein sequence ID" value="OPH48006.1"/>
    <property type="molecule type" value="Genomic_DNA"/>
</dbReference>
<keyword evidence="2" id="KW-0808">Transferase</keyword>
<accession>A0A1V4H9W7</accession>
<dbReference type="Pfam" id="PF08388">
    <property type="entry name" value="GIIM"/>
    <property type="match status" value="1"/>
</dbReference>
<dbReference type="InterPro" id="IPR013597">
    <property type="entry name" value="Mat_intron_G2"/>
</dbReference>
<dbReference type="Pfam" id="PF00078">
    <property type="entry name" value="RVT_1"/>
    <property type="match status" value="1"/>
</dbReference>
<dbReference type="RefSeq" id="WP_079419663.1">
    <property type="nucleotide sequence ID" value="NZ_MBTG01000050.1"/>
</dbReference>
<gene>
    <name evidence="2" type="ORF">BC351_39145</name>
</gene>
<comment type="caution">
    <text evidence="2">The sequence shown here is derived from an EMBL/GenBank/DDBJ whole genome shotgun (WGS) entry which is preliminary data.</text>
</comment>
<keyword evidence="2" id="KW-0695">RNA-directed DNA polymerase</keyword>
<dbReference type="PANTHER" id="PTHR34047:SF8">
    <property type="entry name" value="PROTEIN YKFC"/>
    <property type="match status" value="1"/>
</dbReference>
<dbReference type="AlphaFoldDB" id="A0A1V4H9W7"/>
<evidence type="ECO:0000313" key="2">
    <source>
        <dbReference type="EMBL" id="OPH48006.1"/>
    </source>
</evidence>
<name>A0A1V4H9W7_9BACL</name>
<dbReference type="STRING" id="1469647.BC351_39145"/>
<dbReference type="InterPro" id="IPR030931">
    <property type="entry name" value="Group_II_RT_mat"/>
</dbReference>
<dbReference type="PANTHER" id="PTHR34047">
    <property type="entry name" value="NUCLEAR INTRON MATURASE 1, MITOCHONDRIAL-RELATED"/>
    <property type="match status" value="1"/>
</dbReference>
<dbReference type="PROSITE" id="PS50878">
    <property type="entry name" value="RT_POL"/>
    <property type="match status" value="1"/>
</dbReference>
<dbReference type="CDD" id="cd01651">
    <property type="entry name" value="RT_G2_intron"/>
    <property type="match status" value="1"/>
</dbReference>
<dbReference type="InterPro" id="IPR000477">
    <property type="entry name" value="RT_dom"/>
</dbReference>
<proteinExistence type="predicted"/>
<organism evidence="2 3">
    <name type="scientific">Paenibacillus ferrarius</name>
    <dbReference type="NCBI Taxonomy" id="1469647"/>
    <lineage>
        <taxon>Bacteria</taxon>
        <taxon>Bacillati</taxon>
        <taxon>Bacillota</taxon>
        <taxon>Bacilli</taxon>
        <taxon>Bacillales</taxon>
        <taxon>Paenibacillaceae</taxon>
        <taxon>Paenibacillus</taxon>
    </lineage>
</organism>
<dbReference type="InterPro" id="IPR043502">
    <property type="entry name" value="DNA/RNA_pol_sf"/>
</dbReference>